<evidence type="ECO:0000256" key="7">
    <source>
        <dbReference type="SAM" id="Phobius"/>
    </source>
</evidence>
<dbReference type="InterPro" id="IPR036909">
    <property type="entry name" value="Cyt_c-like_dom_sf"/>
</dbReference>
<dbReference type="AlphaFoldDB" id="A0A0K1Q3W4"/>
<evidence type="ECO:0000256" key="3">
    <source>
        <dbReference type="ARBA" id="ARBA00022723"/>
    </source>
</evidence>
<dbReference type="InterPro" id="IPR038414">
    <property type="entry name" value="CcoP_N_sf"/>
</dbReference>
<feature type="domain" description="Cytochrome c" evidence="8">
    <location>
        <begin position="99"/>
        <end position="178"/>
    </location>
</feature>
<name>A0A0K1Q3W4_9BACT</name>
<dbReference type="Gene3D" id="1.10.760.10">
    <property type="entry name" value="Cytochrome c-like domain"/>
    <property type="match status" value="1"/>
</dbReference>
<evidence type="ECO:0000256" key="1">
    <source>
        <dbReference type="ARBA" id="ARBA00022448"/>
    </source>
</evidence>
<dbReference type="SUPFAM" id="SSF46626">
    <property type="entry name" value="Cytochrome c"/>
    <property type="match status" value="1"/>
</dbReference>
<protein>
    <submittedName>
        <fullName evidence="9">Cytochrome c oxidase subunit CcoP</fullName>
    </submittedName>
</protein>
<evidence type="ECO:0000313" key="9">
    <source>
        <dbReference type="EMBL" id="AKV00526.1"/>
    </source>
</evidence>
<dbReference type="GO" id="GO:0020037">
    <property type="term" value="F:heme binding"/>
    <property type="evidence" value="ECO:0007669"/>
    <property type="project" value="InterPro"/>
</dbReference>
<evidence type="ECO:0000256" key="6">
    <source>
        <dbReference type="PROSITE-ProRule" id="PRU00433"/>
    </source>
</evidence>
<dbReference type="Gene3D" id="6.10.280.130">
    <property type="match status" value="1"/>
</dbReference>
<keyword evidence="7" id="KW-0472">Membrane</keyword>
<dbReference type="Proteomes" id="UP000064967">
    <property type="component" value="Chromosome"/>
</dbReference>
<accession>A0A0K1Q3W4</accession>
<dbReference type="KEGG" id="llu:AKJ09_07189"/>
<evidence type="ECO:0000256" key="5">
    <source>
        <dbReference type="ARBA" id="ARBA00023004"/>
    </source>
</evidence>
<keyword evidence="5 6" id="KW-0408">Iron</keyword>
<keyword evidence="4" id="KW-0249">Electron transport</keyword>
<dbReference type="STRING" id="1391654.AKJ09_07189"/>
<feature type="transmembrane region" description="Helical" evidence="7">
    <location>
        <begin position="33"/>
        <end position="52"/>
    </location>
</feature>
<evidence type="ECO:0000313" key="10">
    <source>
        <dbReference type="Proteomes" id="UP000064967"/>
    </source>
</evidence>
<dbReference type="EMBL" id="CP012333">
    <property type="protein sequence ID" value="AKV00526.1"/>
    <property type="molecule type" value="Genomic_DNA"/>
</dbReference>
<dbReference type="InterPro" id="IPR008168">
    <property type="entry name" value="Cyt_C_IC"/>
</dbReference>
<dbReference type="GO" id="GO:0005506">
    <property type="term" value="F:iron ion binding"/>
    <property type="evidence" value="ECO:0007669"/>
    <property type="project" value="InterPro"/>
</dbReference>
<dbReference type="InterPro" id="IPR032858">
    <property type="entry name" value="CcoP_N"/>
</dbReference>
<evidence type="ECO:0000259" key="8">
    <source>
        <dbReference type="PROSITE" id="PS51007"/>
    </source>
</evidence>
<keyword evidence="7" id="KW-1133">Transmembrane helix</keyword>
<organism evidence="9 10">
    <name type="scientific">Labilithrix luteola</name>
    <dbReference type="NCBI Taxonomy" id="1391654"/>
    <lineage>
        <taxon>Bacteria</taxon>
        <taxon>Pseudomonadati</taxon>
        <taxon>Myxococcota</taxon>
        <taxon>Polyangia</taxon>
        <taxon>Polyangiales</taxon>
        <taxon>Labilitrichaceae</taxon>
        <taxon>Labilithrix</taxon>
    </lineage>
</organism>
<keyword evidence="10" id="KW-1185">Reference proteome</keyword>
<evidence type="ECO:0000256" key="4">
    <source>
        <dbReference type="ARBA" id="ARBA00022982"/>
    </source>
</evidence>
<gene>
    <name evidence="9" type="ORF">AKJ09_07189</name>
</gene>
<evidence type="ECO:0000256" key="2">
    <source>
        <dbReference type="ARBA" id="ARBA00022617"/>
    </source>
</evidence>
<dbReference type="Pfam" id="PF13442">
    <property type="entry name" value="Cytochrome_CBB3"/>
    <property type="match status" value="1"/>
</dbReference>
<dbReference type="RefSeq" id="WP_240488665.1">
    <property type="nucleotide sequence ID" value="NZ_CP012333.1"/>
</dbReference>
<dbReference type="Pfam" id="PF14715">
    <property type="entry name" value="FixP_N"/>
    <property type="match status" value="1"/>
</dbReference>
<keyword evidence="3 6" id="KW-0479">Metal-binding</keyword>
<dbReference type="PROSITE" id="PS51007">
    <property type="entry name" value="CYTC"/>
    <property type="match status" value="1"/>
</dbReference>
<keyword evidence="1" id="KW-0813">Transport</keyword>
<dbReference type="PANTHER" id="PTHR33751">
    <property type="entry name" value="CBB3-TYPE CYTOCHROME C OXIDASE SUBUNIT FIXP"/>
    <property type="match status" value="1"/>
</dbReference>
<dbReference type="InterPro" id="IPR050597">
    <property type="entry name" value="Cytochrome_c_Oxidase_Subunit"/>
</dbReference>
<dbReference type="PRINTS" id="PR00605">
    <property type="entry name" value="CYTCHROMECIC"/>
</dbReference>
<sequence length="198" mass="21735">MSPNNREQEQEPQNRVIHSVDGIEEYDNQLPRWWLFTFYGAIAFAAVYWFHYQSSGFGELPMATYRAEQDRAAAIAAEKVKAMGTMTPEALITLSKDKTTVTQGQQVFVQTCAACHRQDGGGVVGPNLTDDFWLHGGAPEKVYKTISEGVLDKGMPAWGPQLGPDRVQAVTAYVLSLRGTNVAGGKAPQGERETLTAR</sequence>
<proteinExistence type="predicted"/>
<keyword evidence="7" id="KW-0812">Transmembrane</keyword>
<dbReference type="GO" id="GO:0009055">
    <property type="term" value="F:electron transfer activity"/>
    <property type="evidence" value="ECO:0007669"/>
    <property type="project" value="InterPro"/>
</dbReference>
<keyword evidence="2 6" id="KW-0349">Heme</keyword>
<dbReference type="InterPro" id="IPR009056">
    <property type="entry name" value="Cyt_c-like_dom"/>
</dbReference>
<dbReference type="PANTHER" id="PTHR33751:SF1">
    <property type="entry name" value="CBB3-TYPE CYTOCHROME C OXIDASE SUBUNIT FIXP"/>
    <property type="match status" value="1"/>
</dbReference>
<reference evidence="9 10" key="1">
    <citation type="submission" date="2015-08" db="EMBL/GenBank/DDBJ databases">
        <authorList>
            <person name="Babu N.S."/>
            <person name="Beckwith C.J."/>
            <person name="Beseler K.G."/>
            <person name="Brison A."/>
            <person name="Carone J.V."/>
            <person name="Caskin T.P."/>
            <person name="Diamond M."/>
            <person name="Durham M.E."/>
            <person name="Foxe J.M."/>
            <person name="Go M."/>
            <person name="Henderson B.A."/>
            <person name="Jones I.B."/>
            <person name="McGettigan J.A."/>
            <person name="Micheletti S.J."/>
            <person name="Nasrallah M.E."/>
            <person name="Ortiz D."/>
            <person name="Piller C.R."/>
            <person name="Privatt S.R."/>
            <person name="Schneider S.L."/>
            <person name="Sharp S."/>
            <person name="Smith T.C."/>
            <person name="Stanton J.D."/>
            <person name="Ullery H.E."/>
            <person name="Wilson R.J."/>
            <person name="Serrano M.G."/>
            <person name="Buck G."/>
            <person name="Lee V."/>
            <person name="Wang Y."/>
            <person name="Carvalho R."/>
            <person name="Voegtly L."/>
            <person name="Shi R."/>
            <person name="Duckworth R."/>
            <person name="Johnson A."/>
            <person name="Loviza R."/>
            <person name="Walstead R."/>
            <person name="Shah Z."/>
            <person name="Kiflezghi M."/>
            <person name="Wade K."/>
            <person name="Ball S.L."/>
            <person name="Bradley K.W."/>
            <person name="Asai D.J."/>
            <person name="Bowman C.A."/>
            <person name="Russell D.A."/>
            <person name="Pope W.H."/>
            <person name="Jacobs-Sera D."/>
            <person name="Hendrix R.W."/>
            <person name="Hatfull G.F."/>
        </authorList>
    </citation>
    <scope>NUCLEOTIDE SEQUENCE [LARGE SCALE GENOMIC DNA]</scope>
    <source>
        <strain evidence="9 10">DSM 27648</strain>
    </source>
</reference>